<accession>A0A8J5NYK3</accession>
<evidence type="ECO:0000256" key="10">
    <source>
        <dbReference type="PIRSR" id="PIRSR600269-51"/>
    </source>
</evidence>
<keyword evidence="7 11" id="KW-0186">Copper</keyword>
<evidence type="ECO:0000256" key="6">
    <source>
        <dbReference type="ARBA" id="ARBA00023002"/>
    </source>
</evidence>
<dbReference type="EMBL" id="JAELUQ010000008">
    <property type="protein sequence ID" value="KAG7409815.1"/>
    <property type="molecule type" value="Genomic_DNA"/>
</dbReference>
<feature type="domain" description="Copper amine oxidase N3-terminal" evidence="15">
    <location>
        <begin position="111"/>
        <end position="200"/>
    </location>
</feature>
<dbReference type="AlphaFoldDB" id="A0A8J5NYK3"/>
<sequence>MPPAKLHPFSQLTAAEIKRTSQIVQALHHANASLVYACITLDEPEKNLALAYLQAEHDNRTVRPTVDRRAYASYYVKGNPRLHEAVVNLTKDQVVSNQMLGESLHGAAISDEVAEVVELVHKDPLFLQELEKHGLDESLVVCEPWMYGSDGIDDARRLWQCFMFLRHPDHRDDMDCNHYAMPLPFSPVVDAEEGRIIRIDQLPTGADNSPSNKKYEIPPPNEYLSNYQQLRADLKPLNVIQPEGASFTIAEDFESSHLVQWQKWRFRVGFNGREGMVLYDVRYDGRPLFYRMSLSDMNIPYGDPRAPYHRKAAFDLGDAGAGYTANNLSLGCDCLGSIFYISSRLSGYKGGDIVEKPNCICIHEQDSGIGWKHTNFRTNNASVTRARELVLQSIMTVANYEYIAAFIFTQAGDVTYEVRATGILSTQPVDRNTEVSWGTVVHPGVLAAHHQHIFSLRLDPMVDGANNRLVYEEAHAMDRSHPLNVHGTGYYSDETVVQRSGGYDLDEQKNRVFKIKNNSSRNPVNGMASGYKIMVPDFQKILASRDSFHYRRSEFADHNIYVTKYRPNQLYAAGQYTNQSRGGDGVRSWASQRDSVVDEDIVVWVQFGINHIPRIEDFPVMPVEILRVQLRPVNFFTKNPALDVPPSTQAFNKSCQLREAPKQRNATQTQGGISAVSHI</sequence>
<comment type="caution">
    <text evidence="16">The sequence shown here is derived from an EMBL/GenBank/DDBJ whole genome shotgun (WGS) entry which is preliminary data.</text>
</comment>
<evidence type="ECO:0000256" key="3">
    <source>
        <dbReference type="ARBA" id="ARBA00011738"/>
    </source>
</evidence>
<dbReference type="GO" id="GO:0008131">
    <property type="term" value="F:primary methylamine oxidase activity"/>
    <property type="evidence" value="ECO:0007669"/>
    <property type="project" value="InterPro"/>
</dbReference>
<evidence type="ECO:0000256" key="8">
    <source>
        <dbReference type="ARBA" id="ARBA00023157"/>
    </source>
</evidence>
<dbReference type="GO" id="GO:0005507">
    <property type="term" value="F:copper ion binding"/>
    <property type="evidence" value="ECO:0007669"/>
    <property type="project" value="InterPro"/>
</dbReference>
<evidence type="ECO:0000259" key="15">
    <source>
        <dbReference type="Pfam" id="PF02728"/>
    </source>
</evidence>
<comment type="subunit">
    <text evidence="3">Homodimer.</text>
</comment>
<evidence type="ECO:0000313" key="16">
    <source>
        <dbReference type="EMBL" id="KAG7409815.1"/>
    </source>
</evidence>
<gene>
    <name evidence="16" type="primary">AO-I-0</name>
    <name evidence="16" type="ORF">Forpe1208_v010835</name>
</gene>
<protein>
    <recommendedName>
        <fullName evidence="11">Amine oxidase</fullName>
        <ecNumber evidence="11">1.4.3.-</ecNumber>
    </recommendedName>
</protein>
<name>A0A8J5NYK3_FUSOX</name>
<evidence type="ECO:0000256" key="12">
    <source>
        <dbReference type="SAM" id="MobiDB-lite"/>
    </source>
</evidence>
<feature type="active site" description="Schiff-base intermediate with substrate; via topaquinone" evidence="9">
    <location>
        <position position="400"/>
    </location>
</feature>
<organism evidence="16 17">
    <name type="scientific">Fusarium oxysporum f. sp. rapae</name>
    <dbReference type="NCBI Taxonomy" id="485398"/>
    <lineage>
        <taxon>Eukaryota</taxon>
        <taxon>Fungi</taxon>
        <taxon>Dikarya</taxon>
        <taxon>Ascomycota</taxon>
        <taxon>Pezizomycotina</taxon>
        <taxon>Sordariomycetes</taxon>
        <taxon>Hypocreomycetidae</taxon>
        <taxon>Hypocreales</taxon>
        <taxon>Nectriaceae</taxon>
        <taxon>Fusarium</taxon>
        <taxon>Fusarium oxysporum species complex</taxon>
    </lineage>
</organism>
<evidence type="ECO:0000313" key="17">
    <source>
        <dbReference type="Proteomes" id="UP000694050"/>
    </source>
</evidence>
<comment type="similarity">
    <text evidence="2 11">Belongs to the copper/topaquinone oxidase family.</text>
</comment>
<dbReference type="InterPro" id="IPR049948">
    <property type="entry name" value="Cu_Am_ox_TPQ-bd"/>
</dbReference>
<dbReference type="PANTHER" id="PTHR10638:SF33">
    <property type="entry name" value="AMINE OXIDASE"/>
    <property type="match status" value="1"/>
</dbReference>
<keyword evidence="8" id="KW-1015">Disulfide bond</keyword>
<evidence type="ECO:0000256" key="9">
    <source>
        <dbReference type="PIRSR" id="PIRSR600269-50"/>
    </source>
</evidence>
<evidence type="ECO:0000259" key="14">
    <source>
        <dbReference type="Pfam" id="PF02727"/>
    </source>
</evidence>
<dbReference type="Proteomes" id="UP000694050">
    <property type="component" value="Unassembled WGS sequence"/>
</dbReference>
<feature type="domain" description="Copper amine oxidase N2-terminal" evidence="14">
    <location>
        <begin position="7"/>
        <end position="98"/>
    </location>
</feature>
<feature type="active site" description="Proton acceptor" evidence="9">
    <location>
        <position position="315"/>
    </location>
</feature>
<dbReference type="Pfam" id="PF02727">
    <property type="entry name" value="Cu_amine_oxidN2"/>
    <property type="match status" value="1"/>
</dbReference>
<evidence type="ECO:0000259" key="13">
    <source>
        <dbReference type="Pfam" id="PF01179"/>
    </source>
</evidence>
<dbReference type="Pfam" id="PF02728">
    <property type="entry name" value="Cu_amine_oxidN3"/>
    <property type="match status" value="1"/>
</dbReference>
<dbReference type="EC" id="1.4.3.-" evidence="11"/>
<dbReference type="GO" id="GO:0009308">
    <property type="term" value="P:amine metabolic process"/>
    <property type="evidence" value="ECO:0007669"/>
    <property type="project" value="UniProtKB-UniRule"/>
</dbReference>
<dbReference type="InterPro" id="IPR015802">
    <property type="entry name" value="Cu_amine_oxidase_N3"/>
</dbReference>
<dbReference type="InterPro" id="IPR000269">
    <property type="entry name" value="Cu_amine_oxidase"/>
</dbReference>
<evidence type="ECO:0000256" key="11">
    <source>
        <dbReference type="RuleBase" id="RU000672"/>
    </source>
</evidence>
<dbReference type="InterPro" id="IPR015800">
    <property type="entry name" value="Cu_amine_oxidase_N2"/>
</dbReference>
<dbReference type="PROSITE" id="PS01164">
    <property type="entry name" value="COPPER_AMINE_OXID_1"/>
    <property type="match status" value="1"/>
</dbReference>
<dbReference type="FunFam" id="2.70.98.20:FF:000001">
    <property type="entry name" value="Amine oxidase"/>
    <property type="match status" value="1"/>
</dbReference>
<dbReference type="PANTHER" id="PTHR10638">
    <property type="entry name" value="COPPER AMINE OXIDASE"/>
    <property type="match status" value="1"/>
</dbReference>
<reference evidence="16" key="1">
    <citation type="submission" date="2021-04" db="EMBL/GenBank/DDBJ databases">
        <title>First draft genome resource for Brassicaceae pathogens Fusarium oxysporum f. sp. raphani and Fusarium oxysporum f. sp. rapae.</title>
        <authorList>
            <person name="Asai S."/>
        </authorList>
    </citation>
    <scope>NUCLEOTIDE SEQUENCE</scope>
    <source>
        <strain evidence="16">Tf1208</strain>
    </source>
</reference>
<dbReference type="GO" id="GO:0048038">
    <property type="term" value="F:quinone binding"/>
    <property type="evidence" value="ECO:0007669"/>
    <property type="project" value="InterPro"/>
</dbReference>
<feature type="modified residue" description="2',4',5'-topaquinone" evidence="10">
    <location>
        <position position="400"/>
    </location>
</feature>
<keyword evidence="4 11" id="KW-0479">Metal-binding</keyword>
<evidence type="ECO:0000256" key="7">
    <source>
        <dbReference type="ARBA" id="ARBA00023008"/>
    </source>
</evidence>
<comment type="cofactor">
    <cofactor evidence="1">
        <name>Cu cation</name>
        <dbReference type="ChEBI" id="CHEBI:23378"/>
    </cofactor>
</comment>
<evidence type="ECO:0000256" key="1">
    <source>
        <dbReference type="ARBA" id="ARBA00001935"/>
    </source>
</evidence>
<evidence type="ECO:0000256" key="5">
    <source>
        <dbReference type="ARBA" id="ARBA00022772"/>
    </source>
</evidence>
<proteinExistence type="inferred from homology"/>
<evidence type="ECO:0000256" key="2">
    <source>
        <dbReference type="ARBA" id="ARBA00007983"/>
    </source>
</evidence>
<feature type="region of interest" description="Disordered" evidence="12">
    <location>
        <begin position="660"/>
        <end position="679"/>
    </location>
</feature>
<dbReference type="InterPro" id="IPR015798">
    <property type="entry name" value="Cu_amine_oxidase_C"/>
</dbReference>
<dbReference type="Pfam" id="PF01179">
    <property type="entry name" value="Cu_amine_oxid"/>
    <property type="match status" value="1"/>
</dbReference>
<keyword evidence="6 11" id="KW-0560">Oxidoreductase</keyword>
<feature type="domain" description="Copper amine oxidase catalytic" evidence="13">
    <location>
        <begin position="237"/>
        <end position="642"/>
    </location>
</feature>
<comment type="PTM">
    <text evidence="10 11">Topaquinone (TPQ) is generated by copper-dependent autoxidation of a specific tyrosyl residue.</text>
</comment>
<evidence type="ECO:0000256" key="4">
    <source>
        <dbReference type="ARBA" id="ARBA00022723"/>
    </source>
</evidence>
<keyword evidence="5 9" id="KW-0801">TPQ</keyword>
<comment type="cofactor">
    <cofactor evidence="11">
        <name>Cu cation</name>
        <dbReference type="ChEBI" id="CHEBI:23378"/>
    </cofactor>
    <text evidence="11">Contains 1 topaquinone per subunit.</text>
</comment>